<organism evidence="2 3">
    <name type="scientific">Paenibacillus konkukensis</name>
    <dbReference type="NCBI Taxonomy" id="2020716"/>
    <lineage>
        <taxon>Bacteria</taxon>
        <taxon>Bacillati</taxon>
        <taxon>Bacillota</taxon>
        <taxon>Bacilli</taxon>
        <taxon>Bacillales</taxon>
        <taxon>Paenibacillaceae</taxon>
        <taxon>Paenibacillus</taxon>
    </lineage>
</organism>
<dbReference type="EMBL" id="CP027059">
    <property type="protein sequence ID" value="UQZ84160.1"/>
    <property type="molecule type" value="Genomic_DNA"/>
</dbReference>
<keyword evidence="3" id="KW-1185">Reference proteome</keyword>
<protein>
    <recommendedName>
        <fullName evidence="4">TATA-box binding</fullName>
    </recommendedName>
</protein>
<dbReference type="InterPro" id="IPR036209">
    <property type="entry name" value="YwmB-like_sf"/>
</dbReference>
<feature type="chain" id="PRO_5046918767" description="TATA-box binding" evidence="1">
    <location>
        <begin position="25"/>
        <end position="249"/>
    </location>
</feature>
<sequence length="249" mass="27469">MKRKWIAYALCFLIAAGCAAGAWAARVNAGRSAASSLELLLPLSQQIMSSDKSIVIKHADTYQNYSDEKQFLDTGRMLGRLFELPEDGKLSREEDHILYRTATTDSHGADLTMLWVGFFDHTSELILTGGSGPDTSPADMIELQRKLTDKLQSIGIKPQWNVMIQGVLAGDDVASSPSPTDWLVAKLQAKQVEQYEDNGSTSITYYSPFISEHISNGKQAMNLQVAVHRNSITQEKRVTIGTPAITIEY</sequence>
<name>A0ABY4RQE2_9BACL</name>
<dbReference type="Proteomes" id="UP001057134">
    <property type="component" value="Chromosome"/>
</dbReference>
<evidence type="ECO:0000256" key="1">
    <source>
        <dbReference type="SAM" id="SignalP"/>
    </source>
</evidence>
<reference evidence="2" key="2">
    <citation type="journal article" date="2021" name="J Anim Sci Technol">
        <title>Complete genome sequence of Paenibacillus konkukensis sp. nov. SK3146 as a potential probiotic strain.</title>
        <authorList>
            <person name="Jung H.I."/>
            <person name="Park S."/>
            <person name="Niu K.M."/>
            <person name="Lee S.W."/>
            <person name="Kothari D."/>
            <person name="Yi K.J."/>
            <person name="Kim S.K."/>
        </authorList>
    </citation>
    <scope>NUCLEOTIDE SEQUENCE</scope>
    <source>
        <strain evidence="2">SK3146</strain>
    </source>
</reference>
<reference evidence="2" key="1">
    <citation type="submission" date="2018-02" db="EMBL/GenBank/DDBJ databases">
        <authorList>
            <person name="Kim S.-K."/>
            <person name="Jung H.-I."/>
            <person name="Lee S.-W."/>
        </authorList>
    </citation>
    <scope>NUCLEOTIDE SEQUENCE</scope>
    <source>
        <strain evidence="2">SK3146</strain>
    </source>
</reference>
<dbReference type="PROSITE" id="PS51257">
    <property type="entry name" value="PROKAR_LIPOPROTEIN"/>
    <property type="match status" value="1"/>
</dbReference>
<evidence type="ECO:0008006" key="4">
    <source>
        <dbReference type="Google" id="ProtNLM"/>
    </source>
</evidence>
<evidence type="ECO:0000313" key="3">
    <source>
        <dbReference type="Proteomes" id="UP001057134"/>
    </source>
</evidence>
<gene>
    <name evidence="2" type="ORF">SK3146_03393</name>
</gene>
<keyword evidence="1" id="KW-0732">Signal</keyword>
<accession>A0ABY4RQE2</accession>
<dbReference type="Gene3D" id="3.30.360.40">
    <property type="entry name" value="YwmB-like"/>
    <property type="match status" value="1"/>
</dbReference>
<dbReference type="InterPro" id="IPR014794">
    <property type="entry name" value="DUF1779"/>
</dbReference>
<feature type="signal peptide" evidence="1">
    <location>
        <begin position="1"/>
        <end position="24"/>
    </location>
</feature>
<proteinExistence type="predicted"/>
<dbReference type="Pfam" id="PF08680">
    <property type="entry name" value="DUF1779"/>
    <property type="match status" value="1"/>
</dbReference>
<dbReference type="RefSeq" id="WP_249866097.1">
    <property type="nucleotide sequence ID" value="NZ_CP027059.1"/>
</dbReference>
<dbReference type="SUPFAM" id="SSF143842">
    <property type="entry name" value="YwmB-like"/>
    <property type="match status" value="1"/>
</dbReference>
<evidence type="ECO:0000313" key="2">
    <source>
        <dbReference type="EMBL" id="UQZ84160.1"/>
    </source>
</evidence>